<keyword evidence="4" id="KW-0238">DNA-binding</keyword>
<dbReference type="SUPFAM" id="SSF88946">
    <property type="entry name" value="Sigma2 domain of RNA polymerase sigma factors"/>
    <property type="match status" value="1"/>
</dbReference>
<dbReference type="GO" id="GO:0003677">
    <property type="term" value="F:DNA binding"/>
    <property type="evidence" value="ECO:0007669"/>
    <property type="project" value="UniProtKB-KW"/>
</dbReference>
<evidence type="ECO:0000256" key="2">
    <source>
        <dbReference type="ARBA" id="ARBA00023015"/>
    </source>
</evidence>
<sequence length="589" mass="66244">MDASRTLLSSPPPFPARIQSKSSVSSSVLMLHEHVAPLASTVPSTSTARHLPTSALLQEQRDEYWPLLNSSKDEPTSQVSESFLVNTIGAPITKMSPYVLNHHVWLLRRTQSLFLSLKALTDGRQTDIGTSIHEGENSDDVDKLVRDLEQQLLHSHSFWNAEPCIRAGRNRLSPEPAIGPCSAIDLAKEALSASKEAALLAENSTDVDSAASLKSPTSSGFAADEVKIVRSTRRSERPSKSRRMSRTKYAFDQTPSSRKPNNVQKRTNEAFQLNDPVRLFLAAPETKQLLTAEEESNIVIQVQEMMKLEEVKSRLQSQFGREPTFSEWAEAVGLSRFVLKSRLHSGTSCREKLINGNLRMVVHIAKQYQGRGLGLQDLLQEGSIGLMRSIEKFKPQAGCRFPSYAYWWIRQTIRKAIYQHSRTIRLPDNLYALLGKVIEAKRGCNREGNHDPSKEDIARKAGITVEKLEKLQFAARIPISMQQTVWTDQDTTFQEITADQGVMTPEVEVAKQLMRRHIRGLLTILSPRERQIIKLRFGIDDGKRVSLLEIGNMYGLCKERVRQLESRSLNKLRQCLGSHGLDAYTDLLV</sequence>
<dbReference type="Gene3D" id="1.20.120.1810">
    <property type="match status" value="1"/>
</dbReference>
<keyword evidence="9" id="KW-1185">Reference proteome</keyword>
<dbReference type="Pfam" id="PF04545">
    <property type="entry name" value="Sigma70_r4"/>
    <property type="match status" value="1"/>
</dbReference>
<comment type="caution">
    <text evidence="8">The sequence shown here is derived from an EMBL/GenBank/DDBJ whole genome shotgun (WGS) entry which is preliminary data.</text>
</comment>
<dbReference type="PRINTS" id="PR00046">
    <property type="entry name" value="SIGMA70FCT"/>
</dbReference>
<dbReference type="NCBIfam" id="TIGR02937">
    <property type="entry name" value="sigma70-ECF"/>
    <property type="match status" value="1"/>
</dbReference>
<dbReference type="CDD" id="cd06171">
    <property type="entry name" value="Sigma70_r4"/>
    <property type="match status" value="1"/>
</dbReference>
<dbReference type="PROSITE" id="PS00715">
    <property type="entry name" value="SIGMA70_1"/>
    <property type="match status" value="1"/>
</dbReference>
<dbReference type="InterPro" id="IPR007630">
    <property type="entry name" value="RNA_pol_sigma70_r4"/>
</dbReference>
<evidence type="ECO:0000256" key="5">
    <source>
        <dbReference type="ARBA" id="ARBA00023163"/>
    </source>
</evidence>
<dbReference type="InterPro" id="IPR007624">
    <property type="entry name" value="RNA_pol_sigma70_r3"/>
</dbReference>
<dbReference type="GO" id="GO:0016987">
    <property type="term" value="F:sigma factor activity"/>
    <property type="evidence" value="ECO:0007669"/>
    <property type="project" value="UniProtKB-KW"/>
</dbReference>
<organism evidence="8 9">
    <name type="scientific">Linum tenue</name>
    <dbReference type="NCBI Taxonomy" id="586396"/>
    <lineage>
        <taxon>Eukaryota</taxon>
        <taxon>Viridiplantae</taxon>
        <taxon>Streptophyta</taxon>
        <taxon>Embryophyta</taxon>
        <taxon>Tracheophyta</taxon>
        <taxon>Spermatophyta</taxon>
        <taxon>Magnoliopsida</taxon>
        <taxon>eudicotyledons</taxon>
        <taxon>Gunneridae</taxon>
        <taxon>Pentapetalae</taxon>
        <taxon>rosids</taxon>
        <taxon>fabids</taxon>
        <taxon>Malpighiales</taxon>
        <taxon>Linaceae</taxon>
        <taxon>Linum</taxon>
    </lineage>
</organism>
<dbReference type="Gene3D" id="1.10.10.10">
    <property type="entry name" value="Winged helix-like DNA-binding domain superfamily/Winged helix DNA-binding domain"/>
    <property type="match status" value="2"/>
</dbReference>
<evidence type="ECO:0000313" key="9">
    <source>
        <dbReference type="Proteomes" id="UP001154282"/>
    </source>
</evidence>
<feature type="compositionally biased region" description="Polar residues" evidence="6">
    <location>
        <begin position="253"/>
        <end position="265"/>
    </location>
</feature>
<accession>A0AAV0PL86</accession>
<evidence type="ECO:0000256" key="6">
    <source>
        <dbReference type="SAM" id="MobiDB-lite"/>
    </source>
</evidence>
<dbReference type="GO" id="GO:0006352">
    <property type="term" value="P:DNA-templated transcription initiation"/>
    <property type="evidence" value="ECO:0007669"/>
    <property type="project" value="InterPro"/>
</dbReference>
<evidence type="ECO:0000256" key="4">
    <source>
        <dbReference type="ARBA" id="ARBA00023125"/>
    </source>
</evidence>
<keyword evidence="2" id="KW-0805">Transcription regulation</keyword>
<dbReference type="InterPro" id="IPR014284">
    <property type="entry name" value="RNA_pol_sigma-70_dom"/>
</dbReference>
<dbReference type="InterPro" id="IPR013325">
    <property type="entry name" value="RNA_pol_sigma_r2"/>
</dbReference>
<dbReference type="InterPro" id="IPR000943">
    <property type="entry name" value="RNA_pol_sigma70"/>
</dbReference>
<feature type="domain" description="RNA polymerase sigma-70" evidence="7">
    <location>
        <begin position="377"/>
        <end position="390"/>
    </location>
</feature>
<dbReference type="SUPFAM" id="SSF88659">
    <property type="entry name" value="Sigma3 and sigma4 domains of RNA polymerase sigma factors"/>
    <property type="match status" value="2"/>
</dbReference>
<dbReference type="GO" id="GO:0071482">
    <property type="term" value="P:cellular response to light stimulus"/>
    <property type="evidence" value="ECO:0007669"/>
    <property type="project" value="UniProtKB-ARBA"/>
</dbReference>
<evidence type="ECO:0000313" key="8">
    <source>
        <dbReference type="EMBL" id="CAI0471424.1"/>
    </source>
</evidence>
<dbReference type="PANTHER" id="PTHR30603">
    <property type="entry name" value="RNA POLYMERASE SIGMA FACTOR RPO"/>
    <property type="match status" value="1"/>
</dbReference>
<gene>
    <name evidence="8" type="ORF">LITE_LOCUS38898</name>
</gene>
<evidence type="ECO:0000256" key="1">
    <source>
        <dbReference type="ARBA" id="ARBA00007788"/>
    </source>
</evidence>
<dbReference type="Proteomes" id="UP001154282">
    <property type="component" value="Unassembled WGS sequence"/>
</dbReference>
<dbReference type="InterPro" id="IPR050239">
    <property type="entry name" value="Sigma-70_RNA_pol_init_factors"/>
</dbReference>
<reference evidence="8" key="1">
    <citation type="submission" date="2022-08" db="EMBL/GenBank/DDBJ databases">
        <authorList>
            <person name="Gutierrez-Valencia J."/>
        </authorList>
    </citation>
    <scope>NUCLEOTIDE SEQUENCE</scope>
</reference>
<feature type="compositionally biased region" description="Basic and acidic residues" evidence="6">
    <location>
        <begin position="225"/>
        <end position="239"/>
    </location>
</feature>
<dbReference type="EMBL" id="CAMGYJ010000009">
    <property type="protein sequence ID" value="CAI0471424.1"/>
    <property type="molecule type" value="Genomic_DNA"/>
</dbReference>
<dbReference type="InterPro" id="IPR036388">
    <property type="entry name" value="WH-like_DNA-bd_sf"/>
</dbReference>
<keyword evidence="3" id="KW-0731">Sigma factor</keyword>
<evidence type="ECO:0000256" key="3">
    <source>
        <dbReference type="ARBA" id="ARBA00023082"/>
    </source>
</evidence>
<keyword evidence="5" id="KW-0804">Transcription</keyword>
<feature type="region of interest" description="Disordered" evidence="6">
    <location>
        <begin position="225"/>
        <end position="265"/>
    </location>
</feature>
<dbReference type="PANTHER" id="PTHR30603:SF45">
    <property type="entry name" value="RNA POLYMERASE SIGMA FACTOR SIGF, CHLOROPLASTIC"/>
    <property type="match status" value="1"/>
</dbReference>
<proteinExistence type="inferred from homology"/>
<dbReference type="AlphaFoldDB" id="A0AAV0PL86"/>
<evidence type="ECO:0000259" key="7">
    <source>
        <dbReference type="PROSITE" id="PS00715"/>
    </source>
</evidence>
<dbReference type="Pfam" id="PF04539">
    <property type="entry name" value="Sigma70_r3"/>
    <property type="match status" value="1"/>
</dbReference>
<dbReference type="Pfam" id="PF04542">
    <property type="entry name" value="Sigma70_r2"/>
    <property type="match status" value="1"/>
</dbReference>
<protein>
    <recommendedName>
        <fullName evidence="7">RNA polymerase sigma-70 domain-containing protein</fullName>
    </recommendedName>
</protein>
<dbReference type="InterPro" id="IPR007627">
    <property type="entry name" value="RNA_pol_sigma70_r2"/>
</dbReference>
<name>A0AAV0PL86_9ROSI</name>
<comment type="similarity">
    <text evidence="1">Belongs to the sigma-70 factor family.</text>
</comment>
<dbReference type="InterPro" id="IPR013324">
    <property type="entry name" value="RNA_pol_sigma_r3/r4-like"/>
</dbReference>